<keyword evidence="1" id="KW-1133">Transmembrane helix</keyword>
<dbReference type="PANTHER" id="PTHR35896:SF3">
    <property type="entry name" value="MAJOR FACILITATOR SUPERFAMILY TRANSPORTER"/>
    <property type="match status" value="1"/>
</dbReference>
<sequence length="254" mass="29109">MNQFTRFFNFKNESSTFSKEDPDQQPFLEDNVELITSKNFKRSPTLYARYGYLVVSTTLFIFGMIAISFTVSNTSITRKQQTSSSVVPDQILECGRSAEEAHARGCVFDIMNYAWIPAPCYNKTLSDQYWEGLVENGIEFWKDSSKSEVLPYQEILAARHEYSYTSWLLHLKHCQYLIHRQLQCLTFGTPVDNVSRNLSHAEHCLEEVRRPSDVKTMLFTGTAYLSCAQGVGDIGPIFWNDPPASLAGHRRLLF</sequence>
<comment type="caution">
    <text evidence="2">The sequence shown here is derived from an EMBL/GenBank/DDBJ whole genome shotgun (WGS) entry which is preliminary data.</text>
</comment>
<evidence type="ECO:0000256" key="1">
    <source>
        <dbReference type="SAM" id="Phobius"/>
    </source>
</evidence>
<keyword evidence="1" id="KW-0472">Membrane</keyword>
<reference evidence="2 3" key="1">
    <citation type="journal article" date="2024" name="Commun. Biol.">
        <title>Comparative genomic analysis of thermophilic fungi reveals convergent evolutionary adaptations and gene losses.</title>
        <authorList>
            <person name="Steindorff A.S."/>
            <person name="Aguilar-Pontes M.V."/>
            <person name="Robinson A.J."/>
            <person name="Andreopoulos B."/>
            <person name="LaButti K."/>
            <person name="Kuo A."/>
            <person name="Mondo S."/>
            <person name="Riley R."/>
            <person name="Otillar R."/>
            <person name="Haridas S."/>
            <person name="Lipzen A."/>
            <person name="Grimwood J."/>
            <person name="Schmutz J."/>
            <person name="Clum A."/>
            <person name="Reid I.D."/>
            <person name="Moisan M.C."/>
            <person name="Butler G."/>
            <person name="Nguyen T.T.M."/>
            <person name="Dewar K."/>
            <person name="Conant G."/>
            <person name="Drula E."/>
            <person name="Henrissat B."/>
            <person name="Hansel C."/>
            <person name="Singer S."/>
            <person name="Hutchinson M.I."/>
            <person name="de Vries R.P."/>
            <person name="Natvig D.O."/>
            <person name="Powell A.J."/>
            <person name="Tsang A."/>
            <person name="Grigoriev I.V."/>
        </authorList>
    </citation>
    <scope>NUCLEOTIDE SEQUENCE [LARGE SCALE GENOMIC DNA]</scope>
    <source>
        <strain evidence="2 3">CBS 494.80</strain>
    </source>
</reference>
<protein>
    <submittedName>
        <fullName evidence="2">Uncharacterized protein</fullName>
    </submittedName>
</protein>
<dbReference type="InterPro" id="IPR053008">
    <property type="entry name" value="Phomopsin_biosynth_assoc"/>
</dbReference>
<keyword evidence="3" id="KW-1185">Reference proteome</keyword>
<evidence type="ECO:0000313" key="3">
    <source>
        <dbReference type="Proteomes" id="UP001595075"/>
    </source>
</evidence>
<dbReference type="PANTHER" id="PTHR35896">
    <property type="entry name" value="IG-LIKE DOMAIN-CONTAINING PROTEIN"/>
    <property type="match status" value="1"/>
</dbReference>
<keyword evidence="1" id="KW-0812">Transmembrane</keyword>
<feature type="transmembrane region" description="Helical" evidence="1">
    <location>
        <begin position="50"/>
        <end position="71"/>
    </location>
</feature>
<organism evidence="2 3">
    <name type="scientific">Oculimacula yallundae</name>
    <dbReference type="NCBI Taxonomy" id="86028"/>
    <lineage>
        <taxon>Eukaryota</taxon>
        <taxon>Fungi</taxon>
        <taxon>Dikarya</taxon>
        <taxon>Ascomycota</taxon>
        <taxon>Pezizomycotina</taxon>
        <taxon>Leotiomycetes</taxon>
        <taxon>Helotiales</taxon>
        <taxon>Ploettnerulaceae</taxon>
        <taxon>Oculimacula</taxon>
    </lineage>
</organism>
<proteinExistence type="predicted"/>
<name>A0ABR4BR12_9HELO</name>
<evidence type="ECO:0000313" key="2">
    <source>
        <dbReference type="EMBL" id="KAL2060129.1"/>
    </source>
</evidence>
<dbReference type="Proteomes" id="UP001595075">
    <property type="component" value="Unassembled WGS sequence"/>
</dbReference>
<dbReference type="EMBL" id="JAZHXI010000024">
    <property type="protein sequence ID" value="KAL2060129.1"/>
    <property type="molecule type" value="Genomic_DNA"/>
</dbReference>
<gene>
    <name evidence="2" type="ORF">VTL71DRAFT_9951</name>
</gene>
<accession>A0ABR4BR12</accession>